<comment type="similarity">
    <text evidence="3">Belongs to the xanthine dehydrogenase family.</text>
</comment>
<dbReference type="Pfam" id="PF01315">
    <property type="entry name" value="Ald_Xan_dh_C"/>
    <property type="match status" value="2"/>
</dbReference>
<dbReference type="InterPro" id="IPR000674">
    <property type="entry name" value="Ald_Oxase/Xan_DH_a/b"/>
</dbReference>
<dbReference type="Pfam" id="PF00111">
    <property type="entry name" value="Fer2"/>
    <property type="match status" value="1"/>
</dbReference>
<name>A0A921ZUZ5_MANSE</name>
<dbReference type="PROSITE" id="PS51387">
    <property type="entry name" value="FAD_PCMH"/>
    <property type="match status" value="2"/>
</dbReference>
<reference evidence="15" key="1">
    <citation type="journal article" date="2016" name="Insect Biochem. Mol. Biol.">
        <title>Multifaceted biological insights from a draft genome sequence of the tobacco hornworm moth, Manduca sexta.</title>
        <authorList>
            <person name="Kanost M.R."/>
            <person name="Arrese E.L."/>
            <person name="Cao X."/>
            <person name="Chen Y.R."/>
            <person name="Chellapilla S."/>
            <person name="Goldsmith M.R."/>
            <person name="Grosse-Wilde E."/>
            <person name="Heckel D.G."/>
            <person name="Herndon N."/>
            <person name="Jiang H."/>
            <person name="Papanicolaou A."/>
            <person name="Qu J."/>
            <person name="Soulages J.L."/>
            <person name="Vogel H."/>
            <person name="Walters J."/>
            <person name="Waterhouse R.M."/>
            <person name="Ahn S.J."/>
            <person name="Almeida F.C."/>
            <person name="An C."/>
            <person name="Aqrawi P."/>
            <person name="Bretschneider A."/>
            <person name="Bryant W.B."/>
            <person name="Bucks S."/>
            <person name="Chao H."/>
            <person name="Chevignon G."/>
            <person name="Christen J.M."/>
            <person name="Clarke D.F."/>
            <person name="Dittmer N.T."/>
            <person name="Ferguson L.C.F."/>
            <person name="Garavelou S."/>
            <person name="Gordon K.H.J."/>
            <person name="Gunaratna R.T."/>
            <person name="Han Y."/>
            <person name="Hauser F."/>
            <person name="He Y."/>
            <person name="Heidel-Fischer H."/>
            <person name="Hirsh A."/>
            <person name="Hu Y."/>
            <person name="Jiang H."/>
            <person name="Kalra D."/>
            <person name="Klinner C."/>
            <person name="Konig C."/>
            <person name="Kovar C."/>
            <person name="Kroll A.R."/>
            <person name="Kuwar S.S."/>
            <person name="Lee S.L."/>
            <person name="Lehman R."/>
            <person name="Li K."/>
            <person name="Li Z."/>
            <person name="Liang H."/>
            <person name="Lovelace S."/>
            <person name="Lu Z."/>
            <person name="Mansfield J.H."/>
            <person name="McCulloch K.J."/>
            <person name="Mathew T."/>
            <person name="Morton B."/>
            <person name="Muzny D.M."/>
            <person name="Neunemann D."/>
            <person name="Ongeri F."/>
            <person name="Pauchet Y."/>
            <person name="Pu L.L."/>
            <person name="Pyrousis I."/>
            <person name="Rao X.J."/>
            <person name="Redding A."/>
            <person name="Roesel C."/>
            <person name="Sanchez-Gracia A."/>
            <person name="Schaack S."/>
            <person name="Shukla A."/>
            <person name="Tetreau G."/>
            <person name="Wang Y."/>
            <person name="Xiong G.H."/>
            <person name="Traut W."/>
            <person name="Walsh T.K."/>
            <person name="Worley K.C."/>
            <person name="Wu D."/>
            <person name="Wu W."/>
            <person name="Wu Y.Q."/>
            <person name="Zhang X."/>
            <person name="Zou Z."/>
            <person name="Zucker H."/>
            <person name="Briscoe A.D."/>
            <person name="Burmester T."/>
            <person name="Clem R.J."/>
            <person name="Feyereisen R."/>
            <person name="Grimmelikhuijzen C.J.P."/>
            <person name="Hamodrakas S.J."/>
            <person name="Hansson B.S."/>
            <person name="Huguet E."/>
            <person name="Jermiin L.S."/>
            <person name="Lan Q."/>
            <person name="Lehman H.K."/>
            <person name="Lorenzen M."/>
            <person name="Merzendorfer H."/>
            <person name="Michalopoulos I."/>
            <person name="Morton D.B."/>
            <person name="Muthukrishnan S."/>
            <person name="Oakeshott J.G."/>
            <person name="Palmer W."/>
            <person name="Park Y."/>
            <person name="Passarelli A.L."/>
            <person name="Rozas J."/>
            <person name="Schwartz L.M."/>
            <person name="Smith W."/>
            <person name="Southgate A."/>
            <person name="Vilcinskas A."/>
            <person name="Vogt R."/>
            <person name="Wang P."/>
            <person name="Werren J."/>
            <person name="Yu X.Q."/>
            <person name="Zhou J.J."/>
            <person name="Brown S.J."/>
            <person name="Scherer S.E."/>
            <person name="Richards S."/>
            <person name="Blissard G.W."/>
        </authorList>
    </citation>
    <scope>NUCLEOTIDE SEQUENCE</scope>
</reference>
<gene>
    <name evidence="15" type="ORF">O3G_MSEX014825</name>
</gene>
<proteinExistence type="inferred from homology"/>
<dbReference type="FunFam" id="3.30.365.10:FF:000002">
    <property type="entry name" value="Xanthine dehydrogenase oxidase"/>
    <property type="match status" value="2"/>
</dbReference>
<dbReference type="InterPro" id="IPR006058">
    <property type="entry name" value="2Fe2S_fd_BS"/>
</dbReference>
<dbReference type="InterPro" id="IPR002888">
    <property type="entry name" value="2Fe-2S-bd"/>
</dbReference>
<comment type="cofactor">
    <cofactor evidence="2">
        <name>FAD</name>
        <dbReference type="ChEBI" id="CHEBI:57692"/>
    </cofactor>
</comment>
<dbReference type="GO" id="GO:0071949">
    <property type="term" value="F:FAD binding"/>
    <property type="evidence" value="ECO:0007669"/>
    <property type="project" value="InterPro"/>
</dbReference>
<dbReference type="Pfam" id="PF03450">
    <property type="entry name" value="CO_deh_flav_C"/>
    <property type="match status" value="2"/>
</dbReference>
<dbReference type="Pfam" id="PF02738">
    <property type="entry name" value="MoCoBD_1"/>
    <property type="match status" value="2"/>
</dbReference>
<evidence type="ECO:0000256" key="2">
    <source>
        <dbReference type="ARBA" id="ARBA00001974"/>
    </source>
</evidence>
<keyword evidence="10" id="KW-0408">Iron</keyword>
<dbReference type="GO" id="GO:0051537">
    <property type="term" value="F:2 iron, 2 sulfur cluster binding"/>
    <property type="evidence" value="ECO:0007669"/>
    <property type="project" value="UniProtKB-KW"/>
</dbReference>
<keyword evidence="16" id="KW-1185">Reference proteome</keyword>
<evidence type="ECO:0000256" key="10">
    <source>
        <dbReference type="ARBA" id="ARBA00023004"/>
    </source>
</evidence>
<sequence>MDRICFKVNGVERSVGCEVSSDLTLVDYLRNWLELRGTKYMCREGGCGACIVAASTCPGGPVQAVNSCMVSVTSCQGWEITTIEEVGNRKKGYHVLQKTLADCNGSQCGYCSPAWVMAMYSLMHRKEMTMLEIEQSCSSNICRCTGYRPIIEALNKFAIDAPKDKKITDIEDLHTCKKTGNQCSKISCNEEEWCMVSAEDLKEPSIIKIHLCDGKCWYRVCQVNDIFTILHAKGYESYMLVCGNTAKGVSPIFEYPQNLIDISGVHELKTYTLDQNLIIGAGLTLSELKDKFEMTAKEDYFEYLKSFCDHLKLIAHIPVRNLGSVGGNLMIKHSHNDFPSDLFLLFATVGAQVTILSSKEKKTLTMKQFLKEDMKGKVILNVMLPPLNNDCHVVTYKIMARSQSSHAIVNAGFMYKLDGEGKVKKCRIIYGGLSPAFIEASSTKTYLIGKKLFINETLQRALKILENEIVVTENQLNLSVKYRKQLALGLFYKSVLSLCPISKIDPRYRSGATKIHETRPVSQAHHDFNTNTELWPLNQPIPKVEALVQCAGEAKYVDDIPCIPDEVYAALVLSTVAVGDIVDIDAKAALEIPGVVAFYSAKDIPGQNTFTPTGFILYEADEEIFCSGRVKYYNQPIGMIVAETRPIAERAAKLVQATYRNVKKPILDIKDAKKELERNALFLSVKATDKGSDVKKMIKGNNTIYGQYHNMMETLVCVTKPTEEGLALHVTSQWIDGVQMAVSRALNINCNKLDINGRRLGGSFGFKISRSILIAVANSLATLKLNRPCRLIQSMSTNMRALGKRFPSSTEFEVAVNSAGEIQYMDYSLYEDNGHMFNEKLSLVVIDSYNNCYDTSKWNIECYDTLTDTAKNTWCRAPGTLENIAMTEHIMEQISYEMSKDPLEVRLANLDTIKYGDLKEMAITLTTTANYSQRKLAVKEFNSQNRWKKRGLGITMMRWPPFGYPYFDVNLSVFKEDGTVTIMHGGTDVGQGLNTKAVQICAYILKIPIEKIQIKPTNTNFTPNSFLTGASITSHNIGIGVRKCCEILLERLNPIKSMLDNPTWEQLIKSAFAQHIDLQVHAFVNIADVVQYNIFGIAIAETEVDVLTGEMEIRRVDILQDVGQSVNPEIDIGQVEGAFMMGVGYWTCENLVYDKNTGELLTDRSWHYLVPLARDIPQDFRVSFRKNSYSSKHILGAKGTGEPPLCLAVAVPFSIRAAIAAAREDSGIPTTNWFQIDGPYTVEKSQIESKLMRDDYPSADATIMPAFWNRIYRLILEGENLRKPLAPCVQWSLSWLGCEVSSDLTLVDYLRDWLELRGTKYMCREGGCGACIVAASKCPGAPVQAVNSCMVSVTSCQGWEITTIEEVGNRKKGYHELQKTLADSNGSQCGYCSPAWVMAMYSLIQKKKDMTMLEIEQSFGSNVCRCTGYRPILEAFKKFAIDATKDKQITDIEDLQICKKTGQNCSKAPCNEEEWCMISADDLKAPRILKIKLKDGKNWYRVCQVNDIFTILNEKGYESYMLVFGNTAKGAYPIFEYPRHLIDISAIEELKTYRIDQNLIIGAGLTLTELRDKFDITSKEDYFGYLKTLSEHLKLVAHIPVRNLGSVGGNLMIKHAHNEFSSDLFLLCTTVGAQIVILTSRGEKKTLKMKQFLKEDMKGKVILQVMLPPLSSDYHIVTYKVMPRAQSAHAIVNAGFMYKLDGGGIVKQCRIVYGGLSSVFITASKTKSYLIGKNLFTNETLQGALNILENELVVTNNPPEPSVDYRKQLALGLFYKSVLSLCPTNILGSQYRSGATKIHETRPVSESRQMFDTNTELWPLNQPIPKVDALVQCAGEAKYVEDIPTVPDEVHAALVLSTVAVGDIVDIDASAALEIPGVIAFYSAKDIPGQNTFTPTGFILYLADEEIFCSGKVKYYNQPIGMIVAETRPIAERAAKLVQATYRNVKKPVLNIKDAKKESKRNTSYLSLKAATKGFDVKKVIKGENAIYGQYHYMMETLVSVTTPTEEGLALYLTTHWIDGAQMVLSRALNLKCNKIDIHVRRLGGSFGIKISRSILIAVASSLATLKLNKPCRLIQPMTSNMRALGKRFPCSTDFQVAVNSAGVIQYMDYFLYEDNGHIINEKLSILGVEAYNNCYDSSKWNVDCYDTITDTAKTTWCRAPGTLENIAMIEQVMEQISYEMDIDPLEVRLANLDIIRYSELKEMTTTLTATADYAQRKLAVKEFNAQNRWKKRGIGITMMKWTSLGFPYFDVTVSVFHEDGSVAIIHGGIDMGQGVNTKAVQICAYILKIPIEKIQIKATNSNFTPNNMISGGSLTSQNIAIGVKKCCEELLLRLTPIKIALVNPTWEELIATAFAANINLQVHSFVNITDIVLYNIFGMAIAETEVDVLTGEMEIRRVDILQDVGQSVSPEIDIGQVEGAFMMGVGYWTCENLVYDKNSGELLTDRSWNYSVPLARDIPQDFRVSFRKNSYSNKQILGSKGTGEPPICLAVVVPFSIRAAIAAAREDSGIPTTNWFQIDGPYTVEKNCLACNNKIKDFKLY</sequence>
<keyword evidence="4" id="KW-0500">Molybdenum</keyword>
<evidence type="ECO:0000256" key="8">
    <source>
        <dbReference type="ARBA" id="ARBA00022827"/>
    </source>
</evidence>
<dbReference type="SMART" id="SM01092">
    <property type="entry name" value="CO_deh_flav_C"/>
    <property type="match status" value="2"/>
</dbReference>
<dbReference type="FunFam" id="3.30.465.10:FF:000013">
    <property type="entry name" value="Aldehyde oxidase"/>
    <property type="match status" value="1"/>
</dbReference>
<dbReference type="PROSITE" id="PS00197">
    <property type="entry name" value="2FE2S_FER_1"/>
    <property type="match status" value="2"/>
</dbReference>
<evidence type="ECO:0000256" key="5">
    <source>
        <dbReference type="ARBA" id="ARBA00022630"/>
    </source>
</evidence>
<dbReference type="PROSITE" id="PS51085">
    <property type="entry name" value="2FE2S_FER_2"/>
    <property type="match status" value="1"/>
</dbReference>
<dbReference type="InterPro" id="IPR008274">
    <property type="entry name" value="AldOxase/xan_DH_MoCoBD1"/>
</dbReference>
<dbReference type="Pfam" id="PF01799">
    <property type="entry name" value="Fer2_2"/>
    <property type="match status" value="2"/>
</dbReference>
<protein>
    <recommendedName>
        <fullName evidence="17">Xanthine dehydrogenase</fullName>
    </recommendedName>
</protein>
<dbReference type="FunFam" id="3.30.390.50:FF:000003">
    <property type="entry name" value="Aldehyde oxidase1"/>
    <property type="match status" value="2"/>
</dbReference>
<evidence type="ECO:0000259" key="14">
    <source>
        <dbReference type="PROSITE" id="PS51387"/>
    </source>
</evidence>
<dbReference type="InterPro" id="IPR005107">
    <property type="entry name" value="CO_DH_flav_C"/>
</dbReference>
<evidence type="ECO:0000256" key="1">
    <source>
        <dbReference type="ARBA" id="ARBA00001924"/>
    </source>
</evidence>
<evidence type="ECO:0000256" key="3">
    <source>
        <dbReference type="ARBA" id="ARBA00006849"/>
    </source>
</evidence>
<comment type="caution">
    <text evidence="15">The sequence shown here is derived from an EMBL/GenBank/DDBJ whole genome shotgun (WGS) entry which is preliminary data.</text>
</comment>
<dbReference type="GO" id="GO:0016491">
    <property type="term" value="F:oxidoreductase activity"/>
    <property type="evidence" value="ECO:0007669"/>
    <property type="project" value="UniProtKB-KW"/>
</dbReference>
<keyword evidence="5" id="KW-0285">Flavoprotein</keyword>
<keyword evidence="7" id="KW-0479">Metal-binding</keyword>
<evidence type="ECO:0008006" key="17">
    <source>
        <dbReference type="Google" id="ProtNLM"/>
    </source>
</evidence>
<reference evidence="15" key="2">
    <citation type="submission" date="2020-12" db="EMBL/GenBank/DDBJ databases">
        <authorList>
            <person name="Kanost M."/>
        </authorList>
    </citation>
    <scope>NUCLEOTIDE SEQUENCE</scope>
</reference>
<dbReference type="InterPro" id="IPR002346">
    <property type="entry name" value="Mopterin_DH_FAD-bd"/>
</dbReference>
<dbReference type="InterPro" id="IPR016208">
    <property type="entry name" value="Ald_Oxase/xanthine_DH-like"/>
</dbReference>
<dbReference type="EMBL" id="JH669300">
    <property type="protein sequence ID" value="KAG6464940.1"/>
    <property type="molecule type" value="Genomic_DNA"/>
</dbReference>
<organism evidence="15 16">
    <name type="scientific">Manduca sexta</name>
    <name type="common">Tobacco hawkmoth</name>
    <name type="synonym">Tobacco hornworm</name>
    <dbReference type="NCBI Taxonomy" id="7130"/>
    <lineage>
        <taxon>Eukaryota</taxon>
        <taxon>Metazoa</taxon>
        <taxon>Ecdysozoa</taxon>
        <taxon>Arthropoda</taxon>
        <taxon>Hexapoda</taxon>
        <taxon>Insecta</taxon>
        <taxon>Pterygota</taxon>
        <taxon>Neoptera</taxon>
        <taxon>Endopterygota</taxon>
        <taxon>Lepidoptera</taxon>
        <taxon>Glossata</taxon>
        <taxon>Ditrysia</taxon>
        <taxon>Bombycoidea</taxon>
        <taxon>Sphingidae</taxon>
        <taxon>Sphinginae</taxon>
        <taxon>Sphingini</taxon>
        <taxon>Manduca</taxon>
    </lineage>
</organism>
<feature type="domain" description="FAD-binding PCMH-type" evidence="14">
    <location>
        <begin position="210"/>
        <end position="389"/>
    </location>
</feature>
<feature type="domain" description="2Fe-2S ferredoxin-type" evidence="13">
    <location>
        <begin position="2"/>
        <end position="86"/>
    </location>
</feature>
<evidence type="ECO:0000256" key="9">
    <source>
        <dbReference type="ARBA" id="ARBA00023002"/>
    </source>
</evidence>
<evidence type="ECO:0000256" key="6">
    <source>
        <dbReference type="ARBA" id="ARBA00022714"/>
    </source>
</evidence>
<evidence type="ECO:0000256" key="12">
    <source>
        <dbReference type="ARBA" id="ARBA00034078"/>
    </source>
</evidence>
<dbReference type="FunFam" id="3.90.1170.50:FF:000003">
    <property type="entry name" value="Aldehyde oxidase"/>
    <property type="match status" value="2"/>
</dbReference>
<evidence type="ECO:0000256" key="11">
    <source>
        <dbReference type="ARBA" id="ARBA00023014"/>
    </source>
</evidence>
<evidence type="ECO:0000313" key="15">
    <source>
        <dbReference type="EMBL" id="KAG6464940.1"/>
    </source>
</evidence>
<evidence type="ECO:0000256" key="4">
    <source>
        <dbReference type="ARBA" id="ARBA00022505"/>
    </source>
</evidence>
<dbReference type="SMART" id="SM01008">
    <property type="entry name" value="Ald_Xan_dh_C"/>
    <property type="match status" value="2"/>
</dbReference>
<dbReference type="Pfam" id="PF00941">
    <property type="entry name" value="FAD_binding_5"/>
    <property type="match status" value="2"/>
</dbReference>
<dbReference type="InterPro" id="IPR001041">
    <property type="entry name" value="2Fe-2S_ferredoxin-type"/>
</dbReference>
<feature type="domain" description="FAD-binding PCMH-type" evidence="14">
    <location>
        <begin position="1492"/>
        <end position="1672"/>
    </location>
</feature>
<evidence type="ECO:0000313" key="16">
    <source>
        <dbReference type="Proteomes" id="UP000791440"/>
    </source>
</evidence>
<dbReference type="CDD" id="cd00207">
    <property type="entry name" value="fer2"/>
    <property type="match status" value="2"/>
</dbReference>
<evidence type="ECO:0000256" key="7">
    <source>
        <dbReference type="ARBA" id="ARBA00022723"/>
    </source>
</evidence>
<accession>A0A921ZUZ5</accession>
<dbReference type="InterPro" id="IPR046867">
    <property type="entry name" value="AldOxase/xan_DH_MoCoBD2"/>
</dbReference>
<keyword evidence="9" id="KW-0560">Oxidoreductase</keyword>
<dbReference type="GO" id="GO:0005506">
    <property type="term" value="F:iron ion binding"/>
    <property type="evidence" value="ECO:0007669"/>
    <property type="project" value="InterPro"/>
</dbReference>
<comment type="cofactor">
    <cofactor evidence="1">
        <name>Mo-molybdopterin</name>
        <dbReference type="ChEBI" id="CHEBI:71302"/>
    </cofactor>
</comment>
<keyword evidence="8" id="KW-0274">FAD</keyword>
<dbReference type="Proteomes" id="UP000791440">
    <property type="component" value="Unassembled WGS sequence"/>
</dbReference>
<keyword evidence="6" id="KW-0001">2Fe-2S</keyword>
<dbReference type="Pfam" id="PF20256">
    <property type="entry name" value="MoCoBD_2"/>
    <property type="match status" value="2"/>
</dbReference>
<evidence type="ECO:0000259" key="13">
    <source>
        <dbReference type="PROSITE" id="PS51085"/>
    </source>
</evidence>
<dbReference type="InterPro" id="IPR016166">
    <property type="entry name" value="FAD-bd_PCMH"/>
</dbReference>
<dbReference type="PANTHER" id="PTHR11908">
    <property type="entry name" value="XANTHINE DEHYDROGENASE"/>
    <property type="match status" value="1"/>
</dbReference>
<keyword evidence="11" id="KW-0411">Iron-sulfur</keyword>
<dbReference type="PANTHER" id="PTHR11908:SF132">
    <property type="entry name" value="ALDEHYDE OXIDASE 1-RELATED"/>
    <property type="match status" value="1"/>
</dbReference>
<comment type="cofactor">
    <cofactor evidence="12">
        <name>[2Fe-2S] cluster</name>
        <dbReference type="ChEBI" id="CHEBI:190135"/>
    </cofactor>
</comment>